<accession>A0A0V1MDD0</accession>
<evidence type="ECO:0000313" key="1">
    <source>
        <dbReference type="EMBL" id="KRZ69912.1"/>
    </source>
</evidence>
<evidence type="ECO:0000313" key="2">
    <source>
        <dbReference type="Proteomes" id="UP000054843"/>
    </source>
</evidence>
<dbReference type="Proteomes" id="UP000054843">
    <property type="component" value="Unassembled WGS sequence"/>
</dbReference>
<name>A0A0V1MDD0_9BILA</name>
<keyword evidence="2" id="KW-1185">Reference proteome</keyword>
<proteinExistence type="predicted"/>
<organism evidence="1 2">
    <name type="scientific">Trichinella papuae</name>
    <dbReference type="NCBI Taxonomy" id="268474"/>
    <lineage>
        <taxon>Eukaryota</taxon>
        <taxon>Metazoa</taxon>
        <taxon>Ecdysozoa</taxon>
        <taxon>Nematoda</taxon>
        <taxon>Enoplea</taxon>
        <taxon>Dorylaimia</taxon>
        <taxon>Trichinellida</taxon>
        <taxon>Trichinellidae</taxon>
        <taxon>Trichinella</taxon>
    </lineage>
</organism>
<comment type="caution">
    <text evidence="1">The sequence shown here is derived from an EMBL/GenBank/DDBJ whole genome shotgun (WGS) entry which is preliminary data.</text>
</comment>
<dbReference type="EMBL" id="JYDO01000125">
    <property type="protein sequence ID" value="KRZ69912.1"/>
    <property type="molecule type" value="Genomic_DNA"/>
</dbReference>
<gene>
    <name evidence="1" type="ORF">T10_6562</name>
</gene>
<sequence length="65" mass="7511">MWIASTSHLPHPTPPLISLQAVVLSKQAFQPRLVWLKINSLDICPKKLIFFLKILYNNGRFSEIH</sequence>
<dbReference type="AlphaFoldDB" id="A0A0V1MDD0"/>
<protein>
    <submittedName>
        <fullName evidence="1">Uncharacterized protein</fullName>
    </submittedName>
</protein>
<reference evidence="1 2" key="1">
    <citation type="submission" date="2015-01" db="EMBL/GenBank/DDBJ databases">
        <title>Evolution of Trichinella species and genotypes.</title>
        <authorList>
            <person name="Korhonen P.K."/>
            <person name="Edoardo P."/>
            <person name="Giuseppe L.R."/>
            <person name="Gasser R.B."/>
        </authorList>
    </citation>
    <scope>NUCLEOTIDE SEQUENCE [LARGE SCALE GENOMIC DNA]</scope>
    <source>
        <strain evidence="1">ISS1980</strain>
    </source>
</reference>